<dbReference type="InterPro" id="IPR004533">
    <property type="entry name" value="CDP-diaglyc--ser_O-PTrfase"/>
</dbReference>
<dbReference type="InterPro" id="IPR016271">
    <property type="entry name" value="CDP-diaglyc--ser_O-PTrfase_fun"/>
</dbReference>
<evidence type="ECO:0000256" key="12">
    <source>
        <dbReference type="ARBA" id="ARBA00023098"/>
    </source>
</evidence>
<keyword evidence="14 18" id="KW-0594">Phospholipid biosynthesis</keyword>
<evidence type="ECO:0000256" key="14">
    <source>
        <dbReference type="ARBA" id="ARBA00023209"/>
    </source>
</evidence>
<dbReference type="EMBL" id="JAEUBD010001468">
    <property type="protein sequence ID" value="KAH3660661.1"/>
    <property type="molecule type" value="Genomic_DNA"/>
</dbReference>
<comment type="caution">
    <text evidence="22">The sequence shown here is derived from an EMBL/GenBank/DDBJ whole genome shotgun (WGS) entry which is preliminary data.</text>
</comment>
<keyword evidence="11 21" id="KW-1133">Transmembrane helix</keyword>
<evidence type="ECO:0000313" key="22">
    <source>
        <dbReference type="EMBL" id="KAH3660661.1"/>
    </source>
</evidence>
<dbReference type="PANTHER" id="PTHR14269">
    <property type="entry name" value="CDP-DIACYLGLYCEROL--GLYCEROL-3-PHOSPHATE 3-PHOSPHATIDYLTRANSFERASE-RELATED"/>
    <property type="match status" value="1"/>
</dbReference>
<keyword evidence="8 18" id="KW-0808">Transferase</keyword>
<evidence type="ECO:0000256" key="15">
    <source>
        <dbReference type="ARBA" id="ARBA00023264"/>
    </source>
</evidence>
<dbReference type="InterPro" id="IPR050324">
    <property type="entry name" value="CDP-alcohol_PTase-I"/>
</dbReference>
<organism evidence="22 23">
    <name type="scientific">Ogataea polymorpha</name>
    <dbReference type="NCBI Taxonomy" id="460523"/>
    <lineage>
        <taxon>Eukaryota</taxon>
        <taxon>Fungi</taxon>
        <taxon>Dikarya</taxon>
        <taxon>Ascomycota</taxon>
        <taxon>Saccharomycotina</taxon>
        <taxon>Pichiomycetes</taxon>
        <taxon>Pichiales</taxon>
        <taxon>Pichiaceae</taxon>
        <taxon>Ogataea</taxon>
    </lineage>
</organism>
<keyword evidence="23" id="KW-1185">Reference proteome</keyword>
<comment type="subcellular location">
    <subcellularLocation>
        <location evidence="2">Endoplasmic reticulum membrane</location>
        <topology evidence="2">Multi-pass membrane protein</topology>
    </subcellularLocation>
</comment>
<comment type="pathway">
    <text evidence="3">Lipid metabolism.</text>
</comment>
<keyword evidence="13 18" id="KW-0472">Membrane</keyword>
<evidence type="ECO:0000256" key="2">
    <source>
        <dbReference type="ARBA" id="ARBA00004477"/>
    </source>
</evidence>
<feature type="region of interest" description="Disordered" evidence="20">
    <location>
        <begin position="1"/>
        <end position="50"/>
    </location>
</feature>
<keyword evidence="10 18" id="KW-0256">Endoplasmic reticulum</keyword>
<dbReference type="GO" id="GO:0005789">
    <property type="term" value="C:endoplasmic reticulum membrane"/>
    <property type="evidence" value="ECO:0007669"/>
    <property type="project" value="UniProtKB-SubCell"/>
</dbReference>
<comment type="catalytic activity">
    <reaction evidence="1 18">
        <text>a CDP-1,2-diacyl-sn-glycerol + L-serine = a 1,2-diacyl-sn-glycero-3-phospho-L-serine + CMP + H(+)</text>
        <dbReference type="Rhea" id="RHEA:16913"/>
        <dbReference type="ChEBI" id="CHEBI:15378"/>
        <dbReference type="ChEBI" id="CHEBI:33384"/>
        <dbReference type="ChEBI" id="CHEBI:57262"/>
        <dbReference type="ChEBI" id="CHEBI:58332"/>
        <dbReference type="ChEBI" id="CHEBI:60377"/>
        <dbReference type="EC" id="2.7.8.8"/>
    </reaction>
</comment>
<evidence type="ECO:0000256" key="7">
    <source>
        <dbReference type="ARBA" id="ARBA00022516"/>
    </source>
</evidence>
<keyword evidence="7 18" id="KW-0444">Lipid biosynthesis</keyword>
<dbReference type="AlphaFoldDB" id="A0A9P8SZQ4"/>
<evidence type="ECO:0000256" key="8">
    <source>
        <dbReference type="ARBA" id="ARBA00022679"/>
    </source>
</evidence>
<dbReference type="InterPro" id="IPR000462">
    <property type="entry name" value="CDP-OH_P_trans"/>
</dbReference>
<dbReference type="PANTHER" id="PTHR14269:SF61">
    <property type="entry name" value="CDP-DIACYLGLYCEROL--SERINE O-PHOSPHATIDYLTRANSFERASE"/>
    <property type="match status" value="1"/>
</dbReference>
<evidence type="ECO:0000256" key="20">
    <source>
        <dbReference type="SAM" id="MobiDB-lite"/>
    </source>
</evidence>
<accession>A0A9P8SZQ4</accession>
<keyword evidence="12 18" id="KW-0443">Lipid metabolism</keyword>
<dbReference type="PIRSF" id="PIRSF000852">
    <property type="entry name" value="Phosphatidylserine_synth_fun"/>
    <property type="match status" value="1"/>
</dbReference>
<dbReference type="Pfam" id="PF01066">
    <property type="entry name" value="CDP-OH_P_transf"/>
    <property type="match status" value="1"/>
</dbReference>
<evidence type="ECO:0000256" key="13">
    <source>
        <dbReference type="ARBA" id="ARBA00023136"/>
    </source>
</evidence>
<dbReference type="PROSITE" id="PS00379">
    <property type="entry name" value="CDP_ALCOHOL_P_TRANSF"/>
    <property type="match status" value="1"/>
</dbReference>
<name>A0A9P8SZQ4_9ASCO</name>
<reference evidence="22" key="2">
    <citation type="submission" date="2021-01" db="EMBL/GenBank/DDBJ databases">
        <authorList>
            <person name="Schikora-Tamarit M.A."/>
        </authorList>
    </citation>
    <scope>NUCLEOTIDE SEQUENCE</scope>
    <source>
        <strain evidence="22">NCAIM Y.01608</strain>
    </source>
</reference>
<dbReference type="InterPro" id="IPR043130">
    <property type="entry name" value="CDP-OH_PTrfase_TM_dom"/>
</dbReference>
<dbReference type="NCBIfam" id="TIGR00473">
    <property type="entry name" value="pssA"/>
    <property type="match status" value="1"/>
</dbReference>
<dbReference type="GO" id="GO:0003882">
    <property type="term" value="F:CDP-diacylglycerol-serine O-phosphatidyltransferase activity"/>
    <property type="evidence" value="ECO:0007669"/>
    <property type="project" value="UniProtKB-UniRule"/>
</dbReference>
<proteinExistence type="inferred from homology"/>
<dbReference type="GO" id="GO:0006659">
    <property type="term" value="P:phosphatidylserine biosynthetic process"/>
    <property type="evidence" value="ECO:0007669"/>
    <property type="project" value="UniProtKB-UniRule"/>
</dbReference>
<evidence type="ECO:0000256" key="6">
    <source>
        <dbReference type="ARBA" id="ARBA00017171"/>
    </source>
</evidence>
<evidence type="ECO:0000256" key="11">
    <source>
        <dbReference type="ARBA" id="ARBA00022989"/>
    </source>
</evidence>
<evidence type="ECO:0000256" key="3">
    <source>
        <dbReference type="ARBA" id="ARBA00005189"/>
    </source>
</evidence>
<evidence type="ECO:0000256" key="9">
    <source>
        <dbReference type="ARBA" id="ARBA00022692"/>
    </source>
</evidence>
<comment type="pathway">
    <text evidence="17 18">Phospholipid metabolism; phosphatidylethanolamine biosynthesis; phosphatidylethanolamine from CDP-diacylglycerol: step 1/2.</text>
</comment>
<dbReference type="FunFam" id="1.20.120.1760:FF:000022">
    <property type="entry name" value="CDP-diacylglycerol--serine O-phosphatidyltransferase"/>
    <property type="match status" value="1"/>
</dbReference>
<evidence type="ECO:0000256" key="16">
    <source>
        <dbReference type="ARBA" id="ARBA00032361"/>
    </source>
</evidence>
<dbReference type="EC" id="2.7.8.8" evidence="5 18"/>
<evidence type="ECO:0000256" key="18">
    <source>
        <dbReference type="PIRNR" id="PIRNR000852"/>
    </source>
</evidence>
<keyword evidence="15 18" id="KW-1208">Phospholipid metabolism</keyword>
<gene>
    <name evidence="22" type="ORF">OGATHE_004993</name>
</gene>
<reference evidence="22" key="1">
    <citation type="journal article" date="2021" name="Open Biol.">
        <title>Shared evolutionary footprints suggest mitochondrial oxidative damage underlies multiple complex I losses in fungi.</title>
        <authorList>
            <person name="Schikora-Tamarit M.A."/>
            <person name="Marcet-Houben M."/>
            <person name="Nosek J."/>
            <person name="Gabaldon T."/>
        </authorList>
    </citation>
    <scope>NUCLEOTIDE SEQUENCE</scope>
    <source>
        <strain evidence="22">NCAIM Y.01608</strain>
    </source>
</reference>
<evidence type="ECO:0000256" key="5">
    <source>
        <dbReference type="ARBA" id="ARBA00013174"/>
    </source>
</evidence>
<evidence type="ECO:0000256" key="4">
    <source>
        <dbReference type="ARBA" id="ARBA00010441"/>
    </source>
</evidence>
<comment type="similarity">
    <text evidence="4 18 19">Belongs to the CDP-alcohol phosphatidyltransferase class-I family.</text>
</comment>
<evidence type="ECO:0000313" key="23">
    <source>
        <dbReference type="Proteomes" id="UP000788993"/>
    </source>
</evidence>
<dbReference type="GO" id="GO:0006646">
    <property type="term" value="P:phosphatidylethanolamine biosynthetic process"/>
    <property type="evidence" value="ECO:0007669"/>
    <property type="project" value="UniProtKB-UniRule"/>
</dbReference>
<dbReference type="Gene3D" id="1.20.120.1760">
    <property type="match status" value="1"/>
</dbReference>
<feature type="transmembrane region" description="Helical" evidence="21">
    <location>
        <begin position="83"/>
        <end position="104"/>
    </location>
</feature>
<evidence type="ECO:0000256" key="21">
    <source>
        <dbReference type="SAM" id="Phobius"/>
    </source>
</evidence>
<dbReference type="Proteomes" id="UP000788993">
    <property type="component" value="Unassembled WGS sequence"/>
</dbReference>
<sequence>MSQRPSRIAKKSSIPPPESAMSDASDSEGASIEHIKTRRSSSMSSIFSLTDEPLPPPNETDIIAFTSDNRHLSFIRNLHMADFITMLNGFSGFYSIISCLRFTLTRQSHYVQRAIFFIFLGLFFDFFDGKVARLRNKASLIGQELDSLADLISFGVAPASIAFAIGLQTTLDVLCLTFCVLCGLGRLARFNVTVSNIPKDFTGKSKYFEGLPIPSSLWLVLLMSFLVYKQWTAADLPLGLLWEGKFYEWHPFSGLFFVQGCLMISKSLRIPKP</sequence>
<evidence type="ECO:0000256" key="10">
    <source>
        <dbReference type="ARBA" id="ARBA00022824"/>
    </source>
</evidence>
<dbReference type="InterPro" id="IPR048254">
    <property type="entry name" value="CDP_ALCOHOL_P_TRANSF_CS"/>
</dbReference>
<evidence type="ECO:0000256" key="17">
    <source>
        <dbReference type="ARBA" id="ARBA00060701"/>
    </source>
</evidence>
<evidence type="ECO:0000256" key="19">
    <source>
        <dbReference type="RuleBase" id="RU003750"/>
    </source>
</evidence>
<keyword evidence="9 21" id="KW-0812">Transmembrane</keyword>
<protein>
    <recommendedName>
        <fullName evidence="6 18">CDP-diacylglycerol--serine O-phosphatidyltransferase</fullName>
        <ecNumber evidence="5 18">2.7.8.8</ecNumber>
    </recommendedName>
    <alternativeName>
        <fullName evidence="16 18">Phosphatidylserine synthase</fullName>
    </alternativeName>
</protein>
<evidence type="ECO:0000256" key="1">
    <source>
        <dbReference type="ARBA" id="ARBA00000287"/>
    </source>
</evidence>
<feature type="transmembrane region" description="Helical" evidence="21">
    <location>
        <begin position="110"/>
        <end position="127"/>
    </location>
</feature>
<dbReference type="OrthoDB" id="448573at2759"/>